<dbReference type="SMART" id="SM00530">
    <property type="entry name" value="HTH_XRE"/>
    <property type="match status" value="1"/>
</dbReference>
<dbReference type="Proteomes" id="UP000823877">
    <property type="component" value="Unassembled WGS sequence"/>
</dbReference>
<evidence type="ECO:0000313" key="6">
    <source>
        <dbReference type="Proteomes" id="UP000823877"/>
    </source>
</evidence>
<evidence type="ECO:0000256" key="3">
    <source>
        <dbReference type="SAM" id="Phobius"/>
    </source>
</evidence>
<comment type="caution">
    <text evidence="5">The sequence shown here is derived from an EMBL/GenBank/DDBJ whole genome shotgun (WGS) entry which is preliminary data.</text>
</comment>
<keyword evidence="3" id="KW-0472">Membrane</keyword>
<dbReference type="Pfam" id="PF13349">
    <property type="entry name" value="DUF4097"/>
    <property type="match status" value="1"/>
</dbReference>
<sequence>MNIETAKRLYEYRKAHGYSQEELAAKIGVSRQAISKWERSESSPDTDNLIALAQLYGVSLDTLLMGEEEPQKGSDITESGTADPHTESESGTDSGKEPETAESQATETENHEPQAETEPAAQPAQTENTYAYANSAPNEQNNSYGTAATYYPPAKKKKLGTGAKVAIIAGVAAVLIIIAAAIGINAYDEIREDRLEMQRGETITQNAETTTMGNGAAGSSSSQTAYTVDPATVNKISVEWAAGSVNIAYYDGSNITFDDGLDSADSNALFTRTEGTELKIYFNQNTGNTHNSNGKDLQIQIPKDMTFPEIDIECASAQINVNGIIADKIELHSISGEINATGEFASLDVETTSGTAQVTNTAALIRQIDANTVSGNITVTIPQSIDGFYLEYETVSGEVNTDFNTQSSGSSRRGILNYGNSSTKIEAETVSGDFSLRAAQ</sequence>
<gene>
    <name evidence="5" type="ORF">IAA37_00390</name>
</gene>
<accession>A0A9D2MG49</accession>
<keyword evidence="3" id="KW-1133">Transmembrane helix</keyword>
<dbReference type="InterPro" id="IPR010982">
    <property type="entry name" value="Lambda_DNA-bd_dom_sf"/>
</dbReference>
<feature type="domain" description="HTH cro/C1-type" evidence="4">
    <location>
        <begin position="9"/>
        <end position="63"/>
    </location>
</feature>
<dbReference type="PROSITE" id="PS50943">
    <property type="entry name" value="HTH_CROC1"/>
    <property type="match status" value="1"/>
</dbReference>
<dbReference type="Gene3D" id="1.10.260.40">
    <property type="entry name" value="lambda repressor-like DNA-binding domains"/>
    <property type="match status" value="1"/>
</dbReference>
<dbReference type="GO" id="GO:0003677">
    <property type="term" value="F:DNA binding"/>
    <property type="evidence" value="ECO:0007669"/>
    <property type="project" value="UniProtKB-KW"/>
</dbReference>
<feature type="transmembrane region" description="Helical" evidence="3">
    <location>
        <begin position="165"/>
        <end position="187"/>
    </location>
</feature>
<evidence type="ECO:0000256" key="2">
    <source>
        <dbReference type="SAM" id="MobiDB-lite"/>
    </source>
</evidence>
<dbReference type="EMBL" id="DWXN01000001">
    <property type="protein sequence ID" value="HJB74121.1"/>
    <property type="molecule type" value="Genomic_DNA"/>
</dbReference>
<dbReference type="SUPFAM" id="SSF47413">
    <property type="entry name" value="lambda repressor-like DNA-binding domains"/>
    <property type="match status" value="1"/>
</dbReference>
<reference evidence="5" key="2">
    <citation type="submission" date="2021-04" db="EMBL/GenBank/DDBJ databases">
        <authorList>
            <person name="Gilroy R."/>
        </authorList>
    </citation>
    <scope>NUCLEOTIDE SEQUENCE</scope>
    <source>
        <strain evidence="5">CHK188-16595</strain>
    </source>
</reference>
<dbReference type="AlphaFoldDB" id="A0A9D2MG49"/>
<dbReference type="InterPro" id="IPR025164">
    <property type="entry name" value="Toastrack_DUF4097"/>
</dbReference>
<proteinExistence type="predicted"/>
<dbReference type="PANTHER" id="PTHR46558">
    <property type="entry name" value="TRACRIPTIONAL REGULATORY PROTEIN-RELATED-RELATED"/>
    <property type="match status" value="1"/>
</dbReference>
<dbReference type="CDD" id="cd00093">
    <property type="entry name" value="HTH_XRE"/>
    <property type="match status" value="1"/>
</dbReference>
<feature type="compositionally biased region" description="Basic and acidic residues" evidence="2">
    <location>
        <begin position="84"/>
        <end position="99"/>
    </location>
</feature>
<name>A0A9D2MG49_9FIRM</name>
<evidence type="ECO:0000313" key="5">
    <source>
        <dbReference type="EMBL" id="HJB74121.1"/>
    </source>
</evidence>
<organism evidence="5 6">
    <name type="scientific">Candidatus Eubacterium faecale</name>
    <dbReference type="NCBI Taxonomy" id="2838568"/>
    <lineage>
        <taxon>Bacteria</taxon>
        <taxon>Bacillati</taxon>
        <taxon>Bacillota</taxon>
        <taxon>Clostridia</taxon>
        <taxon>Eubacteriales</taxon>
        <taxon>Eubacteriaceae</taxon>
        <taxon>Eubacterium</taxon>
    </lineage>
</organism>
<keyword evidence="3" id="KW-0812">Transmembrane</keyword>
<dbReference type="PANTHER" id="PTHR46558:SF4">
    <property type="entry name" value="DNA-BIDING PHAGE PROTEIN"/>
    <property type="match status" value="1"/>
</dbReference>
<evidence type="ECO:0000256" key="1">
    <source>
        <dbReference type="ARBA" id="ARBA00023125"/>
    </source>
</evidence>
<keyword evidence="1" id="KW-0238">DNA-binding</keyword>
<protein>
    <submittedName>
        <fullName evidence="5">Helix-turn-helix domain-containing protein</fullName>
    </submittedName>
</protein>
<dbReference type="Pfam" id="PF01381">
    <property type="entry name" value="HTH_3"/>
    <property type="match status" value="1"/>
</dbReference>
<evidence type="ECO:0000259" key="4">
    <source>
        <dbReference type="PROSITE" id="PS50943"/>
    </source>
</evidence>
<reference evidence="5" key="1">
    <citation type="journal article" date="2021" name="PeerJ">
        <title>Extensive microbial diversity within the chicken gut microbiome revealed by metagenomics and culture.</title>
        <authorList>
            <person name="Gilroy R."/>
            <person name="Ravi A."/>
            <person name="Getino M."/>
            <person name="Pursley I."/>
            <person name="Horton D.L."/>
            <person name="Alikhan N.F."/>
            <person name="Baker D."/>
            <person name="Gharbi K."/>
            <person name="Hall N."/>
            <person name="Watson M."/>
            <person name="Adriaenssens E.M."/>
            <person name="Foster-Nyarko E."/>
            <person name="Jarju S."/>
            <person name="Secka A."/>
            <person name="Antonio M."/>
            <person name="Oren A."/>
            <person name="Chaudhuri R.R."/>
            <person name="La Ragione R."/>
            <person name="Hildebrand F."/>
            <person name="Pallen M.J."/>
        </authorList>
    </citation>
    <scope>NUCLEOTIDE SEQUENCE</scope>
    <source>
        <strain evidence="5">CHK188-16595</strain>
    </source>
</reference>
<dbReference type="InterPro" id="IPR001387">
    <property type="entry name" value="Cro/C1-type_HTH"/>
</dbReference>
<feature type="region of interest" description="Disordered" evidence="2">
    <location>
        <begin position="69"/>
        <end position="124"/>
    </location>
</feature>